<dbReference type="Pfam" id="PF00892">
    <property type="entry name" value="EamA"/>
    <property type="match status" value="2"/>
</dbReference>
<dbReference type="InterPro" id="IPR037185">
    <property type="entry name" value="EmrE-like"/>
</dbReference>
<dbReference type="GO" id="GO:0016020">
    <property type="term" value="C:membrane"/>
    <property type="evidence" value="ECO:0007669"/>
    <property type="project" value="InterPro"/>
</dbReference>
<feature type="transmembrane region" description="Helical" evidence="1">
    <location>
        <begin position="165"/>
        <end position="182"/>
    </location>
</feature>
<proteinExistence type="predicted"/>
<dbReference type="Proteomes" id="UP000233491">
    <property type="component" value="Unassembled WGS sequence"/>
</dbReference>
<keyword evidence="1" id="KW-0812">Transmembrane</keyword>
<dbReference type="PANTHER" id="PTHR22911">
    <property type="entry name" value="ACYL-MALONYL CONDENSING ENZYME-RELATED"/>
    <property type="match status" value="1"/>
</dbReference>
<dbReference type="RefSeq" id="WP_101289021.1">
    <property type="nucleotide sequence ID" value="NZ_FOUQ01000013.1"/>
</dbReference>
<dbReference type="OrthoDB" id="7818056at2"/>
<comment type="caution">
    <text evidence="3">The sequence shown here is derived from an EMBL/GenBank/DDBJ whole genome shotgun (WGS) entry which is preliminary data.</text>
</comment>
<evidence type="ECO:0000313" key="3">
    <source>
        <dbReference type="EMBL" id="PKR89242.1"/>
    </source>
</evidence>
<evidence type="ECO:0000259" key="2">
    <source>
        <dbReference type="Pfam" id="PF00892"/>
    </source>
</evidence>
<feature type="transmembrane region" description="Helical" evidence="1">
    <location>
        <begin position="221"/>
        <end position="241"/>
    </location>
</feature>
<accession>A0A1I4VVU3</accession>
<feature type="transmembrane region" description="Helical" evidence="1">
    <location>
        <begin position="56"/>
        <end position="79"/>
    </location>
</feature>
<feature type="transmembrane region" description="Helical" evidence="1">
    <location>
        <begin position="91"/>
        <end position="108"/>
    </location>
</feature>
<feature type="transmembrane region" description="Helical" evidence="1">
    <location>
        <begin position="114"/>
        <end position="132"/>
    </location>
</feature>
<keyword evidence="4" id="KW-1185">Reference proteome</keyword>
<keyword evidence="1" id="KW-0472">Membrane</keyword>
<protein>
    <submittedName>
        <fullName evidence="3">EamA family transporter</fullName>
    </submittedName>
</protein>
<feature type="transmembrane region" description="Helical" evidence="1">
    <location>
        <begin position="194"/>
        <end position="215"/>
    </location>
</feature>
<gene>
    <name evidence="3" type="ORF">CXZ10_09980</name>
</gene>
<feature type="transmembrane region" description="Helical" evidence="1">
    <location>
        <begin position="253"/>
        <end position="272"/>
    </location>
</feature>
<organism evidence="3 4">
    <name type="scientific">Pleomorphomonas diazotrophica</name>
    <dbReference type="NCBI Taxonomy" id="1166257"/>
    <lineage>
        <taxon>Bacteria</taxon>
        <taxon>Pseudomonadati</taxon>
        <taxon>Pseudomonadota</taxon>
        <taxon>Alphaproteobacteria</taxon>
        <taxon>Hyphomicrobiales</taxon>
        <taxon>Pleomorphomonadaceae</taxon>
        <taxon>Pleomorphomonas</taxon>
    </lineage>
</organism>
<dbReference type="EMBL" id="PJNW01000006">
    <property type="protein sequence ID" value="PKR89242.1"/>
    <property type="molecule type" value="Genomic_DNA"/>
</dbReference>
<dbReference type="PANTHER" id="PTHR22911:SF103">
    <property type="entry name" value="BLR2811 PROTEIN"/>
    <property type="match status" value="1"/>
</dbReference>
<evidence type="ECO:0000313" key="4">
    <source>
        <dbReference type="Proteomes" id="UP000233491"/>
    </source>
</evidence>
<dbReference type="InterPro" id="IPR000620">
    <property type="entry name" value="EamA_dom"/>
</dbReference>
<feature type="transmembrane region" description="Helical" evidence="1">
    <location>
        <begin position="278"/>
        <end position="296"/>
    </location>
</feature>
<reference evidence="3 4" key="1">
    <citation type="submission" date="2017-12" db="EMBL/GenBank/DDBJ databases">
        <title>Anaerobic carbon monoxide metabolism by Pleomorphomonas carboxyditropha sp. nov., a new mesophilic hydrogenogenic carboxidotroph.</title>
        <authorList>
            <person name="Esquivel-Elizondo S."/>
            <person name="Krajmalnik-Brown R."/>
        </authorList>
    </citation>
    <scope>NUCLEOTIDE SEQUENCE [LARGE SCALE GENOMIC DNA]</scope>
    <source>
        <strain evidence="3 4">R5-392</strain>
    </source>
</reference>
<feature type="domain" description="EamA" evidence="2">
    <location>
        <begin position="165"/>
        <end position="290"/>
    </location>
</feature>
<name>A0A1I4VVU3_9HYPH</name>
<dbReference type="SUPFAM" id="SSF103481">
    <property type="entry name" value="Multidrug resistance efflux transporter EmrE"/>
    <property type="match status" value="2"/>
</dbReference>
<dbReference type="AlphaFoldDB" id="A0A1I4VVU3"/>
<feature type="domain" description="EamA" evidence="2">
    <location>
        <begin position="24"/>
        <end position="155"/>
    </location>
</feature>
<evidence type="ECO:0000256" key="1">
    <source>
        <dbReference type="SAM" id="Phobius"/>
    </source>
</evidence>
<feature type="transmembrane region" description="Helical" evidence="1">
    <location>
        <begin position="141"/>
        <end position="159"/>
    </location>
</feature>
<sequence>MSSSGPSAPSPQPSVPPARAPLKALIPLFGSTIVFACLDTTAKAMSYHLPVIEVSWFRYVINLLMAVAVLNPVSSPGAWRFQRPGLQIVRALLLTTMTLANFSALYYLQVAEVTSIGFLAPMVITLLSVIFLHEKIGIRRVVAIVVGFLGVLLITQPGFGSFHPAMLLALASMLSGAVYTLVTRYLATRVNPGSLVISLAAVPSLLLVPPLFIVWQTPSSPLVWAGLIFMGAAGGFGHFLVMTAHRFATAATLAPYGYVQLIWTVISGYLVFADIPSIWTLIGAGVVIASGLYLLHRERVVHARERAAAARI</sequence>
<keyword evidence="1" id="KW-1133">Transmembrane helix</keyword>